<evidence type="ECO:0000313" key="2">
    <source>
        <dbReference type="Proteomes" id="UP000053989"/>
    </source>
</evidence>
<proteinExistence type="predicted"/>
<dbReference type="AlphaFoldDB" id="A0A0C3DWJ4"/>
<dbReference type="OrthoDB" id="2680741at2759"/>
<dbReference type="HOGENOM" id="CLU_003703_0_3_1"/>
<keyword evidence="2" id="KW-1185">Reference proteome</keyword>
<sequence>MAASSTKDMGPGHHRDTLDDYLGDWNWKKLIRLGPSILRRIKEAIPKCNDHLQDFEELTRLLGDKFPNQVVMWKWQVEEWENDSMKPNPFEVKDDASIRLQLAKEEAGLHVGEGVLPLHSDVTPSVLISTGIDLEEQHEIIDNVYMTACTNLLMRHIEAWQQVQVFFMPGVSGLQNEWAKLTNRPYSPEDVPLFLPSQITSKAVCPCMLEMIEFRLREGQAHDALNDLRQGLRSRAYMLKFKDWFLCGQGANTWARNCLKALNAKINATAARYRIVYHAVNTLSPLLGQVGWKDKLHPLADEDIRVLSSRFDLQPGEGRCWVSWIWWVCGYGEQATENESDDGFQEAICVEWCKAHTHAHRWQEEVTLLFEEMQQVLRFLNWHTKWWMEHSTIASIDGILSDGRQAYAEHQAELQHQISTSFAHTWRDTQRFLNIANTDSASLQS</sequence>
<dbReference type="Proteomes" id="UP000053989">
    <property type="component" value="Unassembled WGS sequence"/>
</dbReference>
<dbReference type="InParanoid" id="A0A0C3DWJ4"/>
<reference evidence="2" key="2">
    <citation type="submission" date="2015-01" db="EMBL/GenBank/DDBJ databases">
        <title>Evolutionary Origins and Diversification of the Mycorrhizal Mutualists.</title>
        <authorList>
            <consortium name="DOE Joint Genome Institute"/>
            <consortium name="Mycorrhizal Genomics Consortium"/>
            <person name="Kohler A."/>
            <person name="Kuo A."/>
            <person name="Nagy L.G."/>
            <person name="Floudas D."/>
            <person name="Copeland A."/>
            <person name="Barry K.W."/>
            <person name="Cichocki N."/>
            <person name="Veneault-Fourrey C."/>
            <person name="LaButti K."/>
            <person name="Lindquist E.A."/>
            <person name="Lipzen A."/>
            <person name="Lundell T."/>
            <person name="Morin E."/>
            <person name="Murat C."/>
            <person name="Riley R."/>
            <person name="Ohm R."/>
            <person name="Sun H."/>
            <person name="Tunlid A."/>
            <person name="Henrissat B."/>
            <person name="Grigoriev I.V."/>
            <person name="Hibbett D.S."/>
            <person name="Martin F."/>
        </authorList>
    </citation>
    <scope>NUCLEOTIDE SEQUENCE [LARGE SCALE GENOMIC DNA]</scope>
    <source>
        <strain evidence="2">Foug A</strain>
    </source>
</reference>
<dbReference type="STRING" id="1036808.A0A0C3DWJ4"/>
<accession>A0A0C3DWJ4</accession>
<name>A0A0C3DWJ4_9AGAM</name>
<reference evidence="1 2" key="1">
    <citation type="submission" date="2014-04" db="EMBL/GenBank/DDBJ databases">
        <authorList>
            <consortium name="DOE Joint Genome Institute"/>
            <person name="Kuo A."/>
            <person name="Kohler A."/>
            <person name="Nagy L.G."/>
            <person name="Floudas D."/>
            <person name="Copeland A."/>
            <person name="Barry K.W."/>
            <person name="Cichocki N."/>
            <person name="Veneault-Fourrey C."/>
            <person name="LaButti K."/>
            <person name="Lindquist E.A."/>
            <person name="Lipzen A."/>
            <person name="Lundell T."/>
            <person name="Morin E."/>
            <person name="Murat C."/>
            <person name="Sun H."/>
            <person name="Tunlid A."/>
            <person name="Henrissat B."/>
            <person name="Grigoriev I.V."/>
            <person name="Hibbett D.S."/>
            <person name="Martin F."/>
            <person name="Nordberg H.P."/>
            <person name="Cantor M.N."/>
            <person name="Hua S.X."/>
        </authorList>
    </citation>
    <scope>NUCLEOTIDE SEQUENCE [LARGE SCALE GENOMIC DNA]</scope>
    <source>
        <strain evidence="1 2">Foug A</strain>
    </source>
</reference>
<dbReference type="EMBL" id="KN822025">
    <property type="protein sequence ID" value="KIM64950.1"/>
    <property type="molecule type" value="Genomic_DNA"/>
</dbReference>
<organism evidence="1 2">
    <name type="scientific">Scleroderma citrinum Foug A</name>
    <dbReference type="NCBI Taxonomy" id="1036808"/>
    <lineage>
        <taxon>Eukaryota</taxon>
        <taxon>Fungi</taxon>
        <taxon>Dikarya</taxon>
        <taxon>Basidiomycota</taxon>
        <taxon>Agaricomycotina</taxon>
        <taxon>Agaricomycetes</taxon>
        <taxon>Agaricomycetidae</taxon>
        <taxon>Boletales</taxon>
        <taxon>Sclerodermatineae</taxon>
        <taxon>Sclerodermataceae</taxon>
        <taxon>Scleroderma</taxon>
    </lineage>
</organism>
<protein>
    <submittedName>
        <fullName evidence="1">Uncharacterized protein</fullName>
    </submittedName>
</protein>
<gene>
    <name evidence="1" type="ORF">SCLCIDRAFT_23056</name>
</gene>
<evidence type="ECO:0000313" key="1">
    <source>
        <dbReference type="EMBL" id="KIM64950.1"/>
    </source>
</evidence>